<organism evidence="3 4">
    <name type="scientific">Phocicoccus schoeneichii</name>
    <dbReference type="NCBI Taxonomy" id="1812261"/>
    <lineage>
        <taxon>Bacteria</taxon>
        <taxon>Bacillati</taxon>
        <taxon>Bacillota</taxon>
        <taxon>Bacilli</taxon>
        <taxon>Bacillales</taxon>
        <taxon>Salinicoccaceae</taxon>
        <taxon>Phocicoccus</taxon>
    </lineage>
</organism>
<proteinExistence type="predicted"/>
<dbReference type="RefSeq" id="WP_186088356.1">
    <property type="nucleotide sequence ID" value="NZ_BMDB01000001.1"/>
</dbReference>
<feature type="domain" description="Peptidase S9 prolyl oligopeptidase catalytic" evidence="2">
    <location>
        <begin position="359"/>
        <end position="555"/>
    </location>
</feature>
<dbReference type="GO" id="GO:0006508">
    <property type="term" value="P:proteolysis"/>
    <property type="evidence" value="ECO:0007669"/>
    <property type="project" value="InterPro"/>
</dbReference>
<dbReference type="EMBL" id="CAJEWE010000010">
    <property type="protein sequence ID" value="CAD2078575.1"/>
    <property type="molecule type" value="Genomic_DNA"/>
</dbReference>
<dbReference type="SUPFAM" id="SSF53474">
    <property type="entry name" value="alpha/beta-Hydrolases"/>
    <property type="match status" value="1"/>
</dbReference>
<evidence type="ECO:0000313" key="4">
    <source>
        <dbReference type="Proteomes" id="UP000521032"/>
    </source>
</evidence>
<evidence type="ECO:0000256" key="1">
    <source>
        <dbReference type="ARBA" id="ARBA00022801"/>
    </source>
</evidence>
<keyword evidence="4" id="KW-1185">Reference proteome</keyword>
<dbReference type="PANTHER" id="PTHR42776:SF27">
    <property type="entry name" value="DIPEPTIDYL PEPTIDASE FAMILY MEMBER 6"/>
    <property type="match status" value="1"/>
</dbReference>
<dbReference type="Pfam" id="PF00326">
    <property type="entry name" value="Peptidase_S9"/>
    <property type="match status" value="1"/>
</dbReference>
<reference evidence="3 4" key="1">
    <citation type="submission" date="2020-07" db="EMBL/GenBank/DDBJ databases">
        <authorList>
            <person name="Criscuolo A."/>
        </authorList>
    </citation>
    <scope>NUCLEOTIDE SEQUENCE [LARGE SCALE GENOMIC DNA]</scope>
    <source>
        <strain evidence="4">CIP 111030</strain>
    </source>
</reference>
<evidence type="ECO:0000259" key="2">
    <source>
        <dbReference type="Pfam" id="PF00326"/>
    </source>
</evidence>
<dbReference type="InterPro" id="IPR002470">
    <property type="entry name" value="Peptidase_S9A"/>
</dbReference>
<protein>
    <submittedName>
        <fullName evidence="3">Prolyl endopeptidase</fullName>
    </submittedName>
</protein>
<comment type="caution">
    <text evidence="3">The sequence shown here is derived from an EMBL/GenBank/DDBJ whole genome shotgun (WGS) entry which is preliminary data.</text>
</comment>
<accession>A0A6V7RKA1</accession>
<sequence length="557" mass="65148">MKFKRYFNMKLHNNSLYYISDETGKRELFRYDIKQKWSKQLTKTEENIKGFWFIEDKLYVSIDFSGNEREQLYLLNEGQVEPIIDEPEYFHHFLTELNKQVYFTRNHHLDAGFRLFNLDNEVLGNFEAPTKIIGTIDNNYLVLKMDYSSIDSELVLFDINANEIVDIPVEGHRYSSFKQITQSKALLITDATNGFMNLHMMNLQTYELEPLTDIDADVLSYKHFKNKEYIVDVNEKGYSTLYTFSLHDYVLDPLDFYQDGVVHNYEVDNQKLYVLFSSMNSPMQVYQYMFDNGSIKQLFGNKPIDAFKTSKESYQTFDDIMLEYFMYPIDEDNVPTVIHIHGGPESQARPEFNELYYDLYKDGFQVAVPNIRGSSGYGTNFLKLDDIEKRLDAMQDVLELKNHLTDGNADKDNMFVMGRSYGGFMTLLLATHHSDAFKGAVDIVGISYLKTFLTNTPSWRRNLRSKEYGFIGQDDAFIEQIAPLNKSENVTIPLRIFHSKHDARVPNSESVQMYEKMKENGQDVELTSYPNDGHMYLFNDNTDDMHEKIRTFFKALL</sequence>
<dbReference type="SUPFAM" id="SSF82171">
    <property type="entry name" value="DPP6 N-terminal domain-like"/>
    <property type="match status" value="1"/>
</dbReference>
<dbReference type="GO" id="GO:0004252">
    <property type="term" value="F:serine-type endopeptidase activity"/>
    <property type="evidence" value="ECO:0007669"/>
    <property type="project" value="InterPro"/>
</dbReference>
<dbReference type="InterPro" id="IPR029058">
    <property type="entry name" value="AB_hydrolase_fold"/>
</dbReference>
<gene>
    <name evidence="3" type="ORF">JEOSCH030_01560</name>
</gene>
<dbReference type="InterPro" id="IPR001375">
    <property type="entry name" value="Peptidase_S9_cat"/>
</dbReference>
<dbReference type="AlphaFoldDB" id="A0A6V7RKA1"/>
<dbReference type="Gene3D" id="3.40.50.1820">
    <property type="entry name" value="alpha/beta hydrolase"/>
    <property type="match status" value="1"/>
</dbReference>
<dbReference type="PANTHER" id="PTHR42776">
    <property type="entry name" value="SERINE PEPTIDASE S9 FAMILY MEMBER"/>
    <property type="match status" value="1"/>
</dbReference>
<evidence type="ECO:0000313" key="3">
    <source>
        <dbReference type="EMBL" id="CAD2078575.1"/>
    </source>
</evidence>
<name>A0A6V7RKA1_9BACL</name>
<keyword evidence="1" id="KW-0378">Hydrolase</keyword>
<dbReference type="PRINTS" id="PR00862">
    <property type="entry name" value="PROLIGOPTASE"/>
</dbReference>
<dbReference type="Proteomes" id="UP000521032">
    <property type="component" value="Unassembled WGS sequence"/>
</dbReference>